<feature type="transmembrane region" description="Helical" evidence="1">
    <location>
        <begin position="20"/>
        <end position="39"/>
    </location>
</feature>
<dbReference type="RefSeq" id="WP_176614823.1">
    <property type="nucleotide sequence ID" value="NZ_JABXXR010000232.1"/>
</dbReference>
<keyword evidence="1" id="KW-1133">Transmembrane helix</keyword>
<name>A0A850PHU8_9PROT</name>
<comment type="caution">
    <text evidence="2">The sequence shown here is derived from an EMBL/GenBank/DDBJ whole genome shotgun (WGS) entry which is preliminary data.</text>
</comment>
<reference evidence="2 3" key="1">
    <citation type="submission" date="2020-06" db="EMBL/GenBank/DDBJ databases">
        <title>Description of novel acetic acid bacteria.</title>
        <authorList>
            <person name="Sombolestani A."/>
        </authorList>
    </citation>
    <scope>NUCLEOTIDE SEQUENCE [LARGE SCALE GENOMIC DNA]</scope>
    <source>
        <strain evidence="2 3">LMG 27010</strain>
    </source>
</reference>
<keyword evidence="1" id="KW-0812">Transmembrane</keyword>
<dbReference type="AlphaFoldDB" id="A0A850PHU8"/>
<evidence type="ECO:0000313" key="3">
    <source>
        <dbReference type="Proteomes" id="UP000585665"/>
    </source>
</evidence>
<dbReference type="EMBL" id="JABXXR010000232">
    <property type="protein sequence ID" value="NVN41980.1"/>
    <property type="molecule type" value="Genomic_DNA"/>
</dbReference>
<keyword evidence="1" id="KW-0472">Membrane</keyword>
<keyword evidence="3" id="KW-1185">Reference proteome</keyword>
<dbReference type="Proteomes" id="UP000585665">
    <property type="component" value="Unassembled WGS sequence"/>
</dbReference>
<accession>A0A850PHU8</accession>
<sequence length="91" mass="9787">MSLRPTPPTLPRLPQPRRLKIAVLAGLVLVYGAVTLVLTHHPKRPPMEIVTIPVDVVKAARRVPPAPPAVVALQPVPTVTLPPPTLVLRGR</sequence>
<organism evidence="2 3">
    <name type="scientific">Ameyamaea chiangmaiensis</name>
    <dbReference type="NCBI Taxonomy" id="442969"/>
    <lineage>
        <taxon>Bacteria</taxon>
        <taxon>Pseudomonadati</taxon>
        <taxon>Pseudomonadota</taxon>
        <taxon>Alphaproteobacteria</taxon>
        <taxon>Acetobacterales</taxon>
        <taxon>Acetobacteraceae</taxon>
        <taxon>Ameyamaea</taxon>
    </lineage>
</organism>
<evidence type="ECO:0000256" key="1">
    <source>
        <dbReference type="SAM" id="Phobius"/>
    </source>
</evidence>
<proteinExistence type="predicted"/>
<gene>
    <name evidence="2" type="ORF">HUK82_15640</name>
</gene>
<protein>
    <submittedName>
        <fullName evidence="2">Uncharacterized protein</fullName>
    </submittedName>
</protein>
<evidence type="ECO:0000313" key="2">
    <source>
        <dbReference type="EMBL" id="NVN41980.1"/>
    </source>
</evidence>